<evidence type="ECO:0000313" key="2">
    <source>
        <dbReference type="Proteomes" id="UP000270856"/>
    </source>
</evidence>
<dbReference type="Proteomes" id="UP000270856">
    <property type="component" value="Unassembled WGS sequence"/>
</dbReference>
<reference evidence="1 2" key="1">
    <citation type="submission" date="2018-11" db="EMBL/GenBank/DDBJ databases">
        <title>Aureibaculum marinum gen. nov., sp. nov., a member of the family Flavobacteriaceae isolated from the Bohai Sea.</title>
        <authorList>
            <person name="Ji X."/>
        </authorList>
    </citation>
    <scope>NUCLEOTIDE SEQUENCE [LARGE SCALE GENOMIC DNA]</scope>
    <source>
        <strain evidence="1 2">BH-SD17</strain>
    </source>
</reference>
<evidence type="ECO:0000313" key="1">
    <source>
        <dbReference type="EMBL" id="RPD94515.1"/>
    </source>
</evidence>
<dbReference type="OrthoDB" id="5624888at2"/>
<dbReference type="CDD" id="cd22784">
    <property type="entry name" value="DPBB_MltA_YuiC-like"/>
    <property type="match status" value="1"/>
</dbReference>
<dbReference type="RefSeq" id="WP_123898642.1">
    <property type="nucleotide sequence ID" value="NZ_RPFJ01000017.1"/>
</dbReference>
<keyword evidence="2" id="KW-1185">Reference proteome</keyword>
<sequence>MLKKIFVFLIVAFLVGCKNTVEDPFIWKTIEVTATAYNSTVAQTDGNPHITAWGDSLKPGMPYIAVSRDLVKKGLTHNTPVKIEGLVGTYLVKDKMHYRWRNKIDIYMGKDVKAAKAWGRKKVEIKYGIIDTVRVKNQLLF</sequence>
<name>A0A3N4NGH1_9FLAO</name>
<comment type="caution">
    <text evidence="1">The sequence shown here is derived from an EMBL/GenBank/DDBJ whole genome shotgun (WGS) entry which is preliminary data.</text>
</comment>
<dbReference type="PROSITE" id="PS51257">
    <property type="entry name" value="PROKAR_LIPOPROTEIN"/>
    <property type="match status" value="1"/>
</dbReference>
<accession>A0A3N4NGH1</accession>
<evidence type="ECO:0008006" key="3">
    <source>
        <dbReference type="Google" id="ProtNLM"/>
    </source>
</evidence>
<dbReference type="AlphaFoldDB" id="A0A3N4NGH1"/>
<gene>
    <name evidence="1" type="ORF">EGM88_12310</name>
</gene>
<organism evidence="1 2">
    <name type="scientific">Aureibaculum marinum</name>
    <dbReference type="NCBI Taxonomy" id="2487930"/>
    <lineage>
        <taxon>Bacteria</taxon>
        <taxon>Pseudomonadati</taxon>
        <taxon>Bacteroidota</taxon>
        <taxon>Flavobacteriia</taxon>
        <taxon>Flavobacteriales</taxon>
        <taxon>Flavobacteriaceae</taxon>
        <taxon>Aureibaculum</taxon>
    </lineage>
</organism>
<proteinExistence type="predicted"/>
<protein>
    <recommendedName>
        <fullName evidence="3">3D domain-containing protein</fullName>
    </recommendedName>
</protein>
<dbReference type="EMBL" id="RPFJ01000017">
    <property type="protein sequence ID" value="RPD94515.1"/>
    <property type="molecule type" value="Genomic_DNA"/>
</dbReference>